<dbReference type="AlphaFoldDB" id="A0A2U8H712"/>
<gene>
    <name evidence="8" type="ORF">CEW87_21260</name>
</gene>
<evidence type="ECO:0000256" key="6">
    <source>
        <dbReference type="PIRSR" id="PIRSR617867-1"/>
    </source>
</evidence>
<dbReference type="InterPro" id="IPR050438">
    <property type="entry name" value="LMW_PTPase"/>
</dbReference>
<feature type="active site" description="Nucleophile" evidence="6">
    <location>
        <position position="9"/>
    </location>
</feature>
<dbReference type="RefSeq" id="WP_108976246.1">
    <property type="nucleotide sequence ID" value="NZ_CP022188.1"/>
</dbReference>
<reference evidence="8 9" key="1">
    <citation type="submission" date="2017-06" db="EMBL/GenBank/DDBJ databases">
        <title>Azoarcus sp. TSNA42 complete genome sequence.</title>
        <authorList>
            <person name="Woo J.-H."/>
            <person name="Kim H.-S."/>
        </authorList>
    </citation>
    <scope>NUCLEOTIDE SEQUENCE [LARGE SCALE GENOMIC DNA]</scope>
    <source>
        <strain evidence="8 9">TSNA42</strain>
    </source>
</reference>
<dbReference type="OrthoDB" id="9793058at2"/>
<organism evidence="8 9">
    <name type="scientific">Parazoarcus communis</name>
    <dbReference type="NCBI Taxonomy" id="41977"/>
    <lineage>
        <taxon>Bacteria</taxon>
        <taxon>Pseudomonadati</taxon>
        <taxon>Pseudomonadota</taxon>
        <taxon>Betaproteobacteria</taxon>
        <taxon>Rhodocyclales</taxon>
        <taxon>Zoogloeaceae</taxon>
        <taxon>Parazoarcus</taxon>
    </lineage>
</organism>
<keyword evidence="3" id="KW-0378">Hydrolase</keyword>
<name>A0A2U8H712_9RHOO</name>
<evidence type="ECO:0000313" key="9">
    <source>
        <dbReference type="Proteomes" id="UP000244902"/>
    </source>
</evidence>
<dbReference type="InterPro" id="IPR036196">
    <property type="entry name" value="Ptyr_pPase_sf"/>
</dbReference>
<evidence type="ECO:0000256" key="3">
    <source>
        <dbReference type="ARBA" id="ARBA00022801"/>
    </source>
</evidence>
<feature type="active site" description="Proton donor" evidence="6">
    <location>
        <position position="118"/>
    </location>
</feature>
<comment type="catalytic activity">
    <reaction evidence="5">
        <text>O-phospho-L-tyrosyl-[protein] + H2O = L-tyrosyl-[protein] + phosphate</text>
        <dbReference type="Rhea" id="RHEA:10684"/>
        <dbReference type="Rhea" id="RHEA-COMP:10136"/>
        <dbReference type="Rhea" id="RHEA-COMP:20101"/>
        <dbReference type="ChEBI" id="CHEBI:15377"/>
        <dbReference type="ChEBI" id="CHEBI:43474"/>
        <dbReference type="ChEBI" id="CHEBI:46858"/>
        <dbReference type="ChEBI" id="CHEBI:61978"/>
        <dbReference type="EC" id="3.1.3.48"/>
    </reaction>
</comment>
<dbReference type="CDD" id="cd16343">
    <property type="entry name" value="LMWPTP"/>
    <property type="match status" value="1"/>
</dbReference>
<dbReference type="Gene3D" id="3.40.50.2300">
    <property type="match status" value="1"/>
</dbReference>
<evidence type="ECO:0000259" key="7">
    <source>
        <dbReference type="SMART" id="SM00226"/>
    </source>
</evidence>
<evidence type="ECO:0000256" key="2">
    <source>
        <dbReference type="ARBA" id="ARBA00013064"/>
    </source>
</evidence>
<evidence type="ECO:0000313" key="8">
    <source>
        <dbReference type="EMBL" id="AWI81662.1"/>
    </source>
</evidence>
<dbReference type="PANTHER" id="PTHR11717:SF31">
    <property type="entry name" value="LOW MOLECULAR WEIGHT PROTEIN-TYROSINE-PHOSPHATASE ETP-RELATED"/>
    <property type="match status" value="1"/>
</dbReference>
<proteinExistence type="inferred from homology"/>
<sequence length="145" mass="15924">MFEKILTVCTGNICRSPLAEFLLREHLANAGKKAEVRSAGIGALIGHPADETAASVALTHGTSLEGHHAQQITIQLCRWADLILVMEQHHLDYVTDIDATARGKTFLLGHWSKREIPDPYRKGEAAHQQAYAEISSAVTSWISKL</sequence>
<dbReference type="Proteomes" id="UP000244902">
    <property type="component" value="Chromosome"/>
</dbReference>
<protein>
    <recommendedName>
        <fullName evidence="2">protein-tyrosine-phosphatase</fullName>
        <ecNumber evidence="2">3.1.3.48</ecNumber>
    </recommendedName>
</protein>
<dbReference type="Pfam" id="PF01451">
    <property type="entry name" value="LMWPc"/>
    <property type="match status" value="1"/>
</dbReference>
<feature type="active site" evidence="6">
    <location>
        <position position="15"/>
    </location>
</feature>
<dbReference type="InterPro" id="IPR017867">
    <property type="entry name" value="Tyr_phospatase_low_mol_wt"/>
</dbReference>
<evidence type="ECO:0000256" key="4">
    <source>
        <dbReference type="ARBA" id="ARBA00022912"/>
    </source>
</evidence>
<dbReference type="InterPro" id="IPR023485">
    <property type="entry name" value="Ptyr_pPase"/>
</dbReference>
<evidence type="ECO:0000256" key="5">
    <source>
        <dbReference type="ARBA" id="ARBA00051722"/>
    </source>
</evidence>
<comment type="similarity">
    <text evidence="1">Belongs to the low molecular weight phosphotyrosine protein phosphatase family.</text>
</comment>
<dbReference type="PANTHER" id="PTHR11717">
    <property type="entry name" value="LOW MOLECULAR WEIGHT PROTEIN TYROSINE PHOSPHATASE"/>
    <property type="match status" value="1"/>
</dbReference>
<feature type="domain" description="Phosphotyrosine protein phosphatase I" evidence="7">
    <location>
        <begin position="3"/>
        <end position="144"/>
    </location>
</feature>
<evidence type="ECO:0000256" key="1">
    <source>
        <dbReference type="ARBA" id="ARBA00011063"/>
    </source>
</evidence>
<dbReference type="EMBL" id="CP022188">
    <property type="protein sequence ID" value="AWI81662.1"/>
    <property type="molecule type" value="Genomic_DNA"/>
</dbReference>
<accession>A0A2U8H712</accession>
<keyword evidence="4" id="KW-0904">Protein phosphatase</keyword>
<dbReference type="GO" id="GO:0004725">
    <property type="term" value="F:protein tyrosine phosphatase activity"/>
    <property type="evidence" value="ECO:0007669"/>
    <property type="project" value="UniProtKB-EC"/>
</dbReference>
<dbReference type="SUPFAM" id="SSF52788">
    <property type="entry name" value="Phosphotyrosine protein phosphatases I"/>
    <property type="match status" value="1"/>
</dbReference>
<dbReference type="EC" id="3.1.3.48" evidence="2"/>
<dbReference type="PRINTS" id="PR00719">
    <property type="entry name" value="LMWPTPASE"/>
</dbReference>
<dbReference type="SMART" id="SM00226">
    <property type="entry name" value="LMWPc"/>
    <property type="match status" value="1"/>
</dbReference>